<dbReference type="Gene3D" id="3.40.50.2000">
    <property type="entry name" value="Glycogen Phosphorylase B"/>
    <property type="match status" value="2"/>
</dbReference>
<feature type="domain" description="Glycosyl transferase family 1" evidence="3">
    <location>
        <begin position="176"/>
        <end position="339"/>
    </location>
</feature>
<evidence type="ECO:0000256" key="1">
    <source>
        <dbReference type="ARBA" id="ARBA00022676"/>
    </source>
</evidence>
<dbReference type="EMBL" id="JAZGQK010000012">
    <property type="protein sequence ID" value="MEE6259714.1"/>
    <property type="molecule type" value="Genomic_DNA"/>
</dbReference>
<keyword evidence="1 5" id="KW-0328">Glycosyltransferase</keyword>
<protein>
    <submittedName>
        <fullName evidence="5">Glycosyltransferase</fullName>
        <ecNumber evidence="5">2.4.-.-</ecNumber>
    </submittedName>
</protein>
<keyword evidence="2 5" id="KW-0808">Transferase</keyword>
<dbReference type="GO" id="GO:0016757">
    <property type="term" value="F:glycosyltransferase activity"/>
    <property type="evidence" value="ECO:0007669"/>
    <property type="project" value="UniProtKB-KW"/>
</dbReference>
<name>A0ABU7RT68_9ACTN</name>
<dbReference type="SUPFAM" id="SSF53756">
    <property type="entry name" value="UDP-Glycosyltransferase/glycogen phosphorylase"/>
    <property type="match status" value="1"/>
</dbReference>
<reference evidence="5 6" key="1">
    <citation type="submission" date="2024-01" db="EMBL/GenBank/DDBJ databases">
        <title>Genome insights into Plantactinospora sonchi sp. nov.</title>
        <authorList>
            <person name="Wang L."/>
        </authorList>
    </citation>
    <scope>NUCLEOTIDE SEQUENCE [LARGE SCALE GENOMIC DNA]</scope>
    <source>
        <strain evidence="5 6">NEAU-QY2</strain>
    </source>
</reference>
<organism evidence="5 6">
    <name type="scientific">Plantactinospora sonchi</name>
    <dbReference type="NCBI Taxonomy" id="1544735"/>
    <lineage>
        <taxon>Bacteria</taxon>
        <taxon>Bacillati</taxon>
        <taxon>Actinomycetota</taxon>
        <taxon>Actinomycetes</taxon>
        <taxon>Micromonosporales</taxon>
        <taxon>Micromonosporaceae</taxon>
        <taxon>Plantactinospora</taxon>
    </lineage>
</organism>
<proteinExistence type="predicted"/>
<keyword evidence="5" id="KW-0560">Oxidoreductase</keyword>
<dbReference type="InterPro" id="IPR028098">
    <property type="entry name" value="Glyco_trans_4-like_N"/>
</dbReference>
<feature type="domain" description="Glycosyltransferase subfamily 4-like N-terminal" evidence="4">
    <location>
        <begin position="6"/>
        <end position="168"/>
    </location>
</feature>
<dbReference type="RefSeq" id="WP_331214838.1">
    <property type="nucleotide sequence ID" value="NZ_JAZGQK010000012.1"/>
</dbReference>
<evidence type="ECO:0000259" key="4">
    <source>
        <dbReference type="Pfam" id="PF13579"/>
    </source>
</evidence>
<dbReference type="Pfam" id="PF00534">
    <property type="entry name" value="Glycos_transf_1"/>
    <property type="match status" value="1"/>
</dbReference>
<sequence length="385" mass="41847">MTVGEAAPQVGALLRGLDPDRFEQRLYAGPVEPGEPDYRRLRAADVPVRVLPELRRTGRPADHLRALAALVTAMREFRPDLVHSHDPLSGVLGRAAAVACRVPIRVHSFHDHPRAHRRSSTSPRQVPAVEWAFARTSSALVAVNAQVRDELLAARIGRPDQYTVMPPGASLSPVPDRAEARRRLGLAEAGPVVASVGPVNAVKRLDRVLTVARAVRRRMPDARFVICGEGDRLAETVAAAEADNLAVTFLPWRPDVETVYAAADVVLLTSDHEGTPLALIEAAQAGRPVVATDVGGVAEVVRHERTGLLCDRRDLDGLCRAVLRLLGDAELRRRMGWAAAADTREAFGTPRLVAATRDLYHRLAMARGGWTPEYAEPVPMLARAR</sequence>
<dbReference type="PANTHER" id="PTHR12526">
    <property type="entry name" value="GLYCOSYLTRANSFERASE"/>
    <property type="match status" value="1"/>
</dbReference>
<dbReference type="InterPro" id="IPR001296">
    <property type="entry name" value="Glyco_trans_1"/>
</dbReference>
<gene>
    <name evidence="5" type="ORF">V1633_14595</name>
</gene>
<evidence type="ECO:0000313" key="6">
    <source>
        <dbReference type="Proteomes" id="UP001332243"/>
    </source>
</evidence>
<keyword evidence="6" id="KW-1185">Reference proteome</keyword>
<evidence type="ECO:0000256" key="2">
    <source>
        <dbReference type="ARBA" id="ARBA00022679"/>
    </source>
</evidence>
<accession>A0ABU7RT68</accession>
<dbReference type="GO" id="GO:0016491">
    <property type="term" value="F:oxidoreductase activity"/>
    <property type="evidence" value="ECO:0007669"/>
    <property type="project" value="UniProtKB-KW"/>
</dbReference>
<dbReference type="EC" id="2.4.-.-" evidence="5"/>
<dbReference type="PANTHER" id="PTHR12526:SF510">
    <property type="entry name" value="D-INOSITOL 3-PHOSPHATE GLYCOSYLTRANSFERASE"/>
    <property type="match status" value="1"/>
</dbReference>
<dbReference type="Proteomes" id="UP001332243">
    <property type="component" value="Unassembled WGS sequence"/>
</dbReference>
<evidence type="ECO:0000259" key="3">
    <source>
        <dbReference type="Pfam" id="PF00534"/>
    </source>
</evidence>
<comment type="caution">
    <text evidence="5">The sequence shown here is derived from an EMBL/GenBank/DDBJ whole genome shotgun (WGS) entry which is preliminary data.</text>
</comment>
<evidence type="ECO:0000313" key="5">
    <source>
        <dbReference type="EMBL" id="MEE6259714.1"/>
    </source>
</evidence>
<dbReference type="Pfam" id="PF13579">
    <property type="entry name" value="Glyco_trans_4_4"/>
    <property type="match status" value="1"/>
</dbReference>